<dbReference type="InterPro" id="IPR017941">
    <property type="entry name" value="Rieske_2Fe-2S"/>
</dbReference>
<dbReference type="Gene3D" id="2.102.10.10">
    <property type="entry name" value="Rieske [2Fe-2S] iron-sulphur domain"/>
    <property type="match status" value="1"/>
</dbReference>
<dbReference type="GO" id="GO:0005506">
    <property type="term" value="F:iron ion binding"/>
    <property type="evidence" value="ECO:0007669"/>
    <property type="project" value="InterPro"/>
</dbReference>
<dbReference type="PANTHER" id="PTHR21266">
    <property type="entry name" value="IRON-SULFUR DOMAIN CONTAINING PROTEIN"/>
    <property type="match status" value="1"/>
</dbReference>
<dbReference type="PANTHER" id="PTHR21266:SF59">
    <property type="entry name" value="BLR4922 PROTEIN"/>
    <property type="match status" value="1"/>
</dbReference>
<evidence type="ECO:0000313" key="7">
    <source>
        <dbReference type="EMBL" id="GGK30514.1"/>
    </source>
</evidence>
<keyword evidence="4" id="KW-0408">Iron</keyword>
<dbReference type="PROSITE" id="PS00570">
    <property type="entry name" value="RING_HYDROXYL_ALPHA"/>
    <property type="match status" value="1"/>
</dbReference>
<name>A0A917Q6T4_9HYPH</name>
<dbReference type="InterPro" id="IPR036922">
    <property type="entry name" value="Rieske_2Fe-2S_sf"/>
</dbReference>
<keyword evidence="5" id="KW-0411">Iron-sulfur</keyword>
<reference evidence="7 8" key="1">
    <citation type="journal article" date="2014" name="Int. J. Syst. Evol. Microbiol.">
        <title>Complete genome sequence of Corynebacterium casei LMG S-19264T (=DSM 44701T), isolated from a smear-ripened cheese.</title>
        <authorList>
            <consortium name="US DOE Joint Genome Institute (JGI-PGF)"/>
            <person name="Walter F."/>
            <person name="Albersmeier A."/>
            <person name="Kalinowski J."/>
            <person name="Ruckert C."/>
        </authorList>
    </citation>
    <scope>NUCLEOTIDE SEQUENCE [LARGE SCALE GENOMIC DNA]</scope>
    <source>
        <strain evidence="7 8">CGMCC 1.9161</strain>
    </source>
</reference>
<sequence>MRGGWCPIGLSQDLPAGIAAPVILDGRELVAWRTGEGVLRLFEDRCPHRGMRLSFGFVRGDALVCLYHGWRWGADGGCRAIPAHPELTPPKSLVVPRFAVREAGGLVWAALGDGPDDPPPETPADVRPLATLAIDLPADVVSAALGAGEERLVEKEEAGFALLLAIQPVDARRSSLHVLLRGADASPLAALDAAEALRMRIEREGAPA</sequence>
<dbReference type="GO" id="GO:0051537">
    <property type="term" value="F:2 iron, 2 sulfur cluster binding"/>
    <property type="evidence" value="ECO:0007669"/>
    <property type="project" value="UniProtKB-KW"/>
</dbReference>
<dbReference type="PROSITE" id="PS51296">
    <property type="entry name" value="RIESKE"/>
    <property type="match status" value="1"/>
</dbReference>
<protein>
    <recommendedName>
        <fullName evidence="6">Rieske domain-containing protein</fullName>
    </recommendedName>
</protein>
<dbReference type="AlphaFoldDB" id="A0A917Q6T4"/>
<evidence type="ECO:0000313" key="8">
    <source>
        <dbReference type="Proteomes" id="UP000600449"/>
    </source>
</evidence>
<keyword evidence="2" id="KW-0479">Metal-binding</keyword>
<dbReference type="Proteomes" id="UP000600449">
    <property type="component" value="Unassembled WGS sequence"/>
</dbReference>
<evidence type="ECO:0000256" key="3">
    <source>
        <dbReference type="ARBA" id="ARBA00023002"/>
    </source>
</evidence>
<gene>
    <name evidence="7" type="ORF">GCM10011322_16300</name>
</gene>
<dbReference type="InterPro" id="IPR015881">
    <property type="entry name" value="ARHD_Rieske_2Fe_2S"/>
</dbReference>
<dbReference type="EMBL" id="BMMF01000004">
    <property type="protein sequence ID" value="GGK30514.1"/>
    <property type="molecule type" value="Genomic_DNA"/>
</dbReference>
<accession>A0A917Q6T4</accession>
<feature type="domain" description="Rieske" evidence="6">
    <location>
        <begin position="5"/>
        <end position="109"/>
    </location>
</feature>
<evidence type="ECO:0000256" key="5">
    <source>
        <dbReference type="ARBA" id="ARBA00023014"/>
    </source>
</evidence>
<comment type="caution">
    <text evidence="7">The sequence shown here is derived from an EMBL/GenBank/DDBJ whole genome shotgun (WGS) entry which is preliminary data.</text>
</comment>
<dbReference type="CDD" id="cd03469">
    <property type="entry name" value="Rieske_RO_Alpha_N"/>
    <property type="match status" value="1"/>
</dbReference>
<proteinExistence type="predicted"/>
<keyword evidence="8" id="KW-1185">Reference proteome</keyword>
<dbReference type="Pfam" id="PF00355">
    <property type="entry name" value="Rieske"/>
    <property type="match status" value="1"/>
</dbReference>
<evidence type="ECO:0000256" key="1">
    <source>
        <dbReference type="ARBA" id="ARBA00022714"/>
    </source>
</evidence>
<dbReference type="GO" id="GO:0016491">
    <property type="term" value="F:oxidoreductase activity"/>
    <property type="evidence" value="ECO:0007669"/>
    <property type="project" value="UniProtKB-KW"/>
</dbReference>
<dbReference type="RefSeq" id="WP_188911508.1">
    <property type="nucleotide sequence ID" value="NZ_BMMF01000004.1"/>
</dbReference>
<dbReference type="InterPro" id="IPR050584">
    <property type="entry name" value="Cholesterol_7-desaturase"/>
</dbReference>
<organism evidence="7 8">
    <name type="scientific">Salinarimonas ramus</name>
    <dbReference type="NCBI Taxonomy" id="690164"/>
    <lineage>
        <taxon>Bacteria</taxon>
        <taxon>Pseudomonadati</taxon>
        <taxon>Pseudomonadota</taxon>
        <taxon>Alphaproteobacteria</taxon>
        <taxon>Hyphomicrobiales</taxon>
        <taxon>Salinarimonadaceae</taxon>
        <taxon>Salinarimonas</taxon>
    </lineage>
</organism>
<evidence type="ECO:0000259" key="6">
    <source>
        <dbReference type="PROSITE" id="PS51296"/>
    </source>
</evidence>
<evidence type="ECO:0000256" key="4">
    <source>
        <dbReference type="ARBA" id="ARBA00023004"/>
    </source>
</evidence>
<dbReference type="SUPFAM" id="SSF50022">
    <property type="entry name" value="ISP domain"/>
    <property type="match status" value="1"/>
</dbReference>
<evidence type="ECO:0000256" key="2">
    <source>
        <dbReference type="ARBA" id="ARBA00022723"/>
    </source>
</evidence>
<keyword evidence="3" id="KW-0560">Oxidoreductase</keyword>
<keyword evidence="1" id="KW-0001">2Fe-2S</keyword>